<keyword evidence="1" id="KW-1133">Transmembrane helix</keyword>
<dbReference type="EMBL" id="KN832987">
    <property type="protein sequence ID" value="KIM84649.1"/>
    <property type="molecule type" value="Genomic_DNA"/>
</dbReference>
<keyword evidence="1" id="KW-0472">Membrane</keyword>
<dbReference type="AlphaFoldDB" id="A0A0C3FYA9"/>
<protein>
    <submittedName>
        <fullName evidence="2">Uncharacterized protein</fullName>
    </submittedName>
</protein>
<dbReference type="InParanoid" id="A0A0C3FYA9"/>
<keyword evidence="3" id="KW-1185">Reference proteome</keyword>
<gene>
    <name evidence="2" type="ORF">PILCRDRAFT_391203</name>
</gene>
<evidence type="ECO:0000313" key="3">
    <source>
        <dbReference type="Proteomes" id="UP000054166"/>
    </source>
</evidence>
<reference evidence="2 3" key="1">
    <citation type="submission" date="2014-04" db="EMBL/GenBank/DDBJ databases">
        <authorList>
            <consortium name="DOE Joint Genome Institute"/>
            <person name="Kuo A."/>
            <person name="Tarkka M."/>
            <person name="Buscot F."/>
            <person name="Kohler A."/>
            <person name="Nagy L.G."/>
            <person name="Floudas D."/>
            <person name="Copeland A."/>
            <person name="Barry K.W."/>
            <person name="Cichocki N."/>
            <person name="Veneault-Fourrey C."/>
            <person name="LaButti K."/>
            <person name="Lindquist E.A."/>
            <person name="Lipzen A."/>
            <person name="Lundell T."/>
            <person name="Morin E."/>
            <person name="Murat C."/>
            <person name="Sun H."/>
            <person name="Tunlid A."/>
            <person name="Henrissat B."/>
            <person name="Grigoriev I.V."/>
            <person name="Hibbett D.S."/>
            <person name="Martin F."/>
            <person name="Nordberg H.P."/>
            <person name="Cantor M.N."/>
            <person name="Hua S.X."/>
        </authorList>
    </citation>
    <scope>NUCLEOTIDE SEQUENCE [LARGE SCALE GENOMIC DNA]</scope>
    <source>
        <strain evidence="2 3">F 1598</strain>
    </source>
</reference>
<feature type="transmembrane region" description="Helical" evidence="1">
    <location>
        <begin position="16"/>
        <end position="37"/>
    </location>
</feature>
<dbReference type="Proteomes" id="UP000054166">
    <property type="component" value="Unassembled WGS sequence"/>
</dbReference>
<evidence type="ECO:0000313" key="2">
    <source>
        <dbReference type="EMBL" id="KIM84649.1"/>
    </source>
</evidence>
<reference evidence="3" key="2">
    <citation type="submission" date="2015-01" db="EMBL/GenBank/DDBJ databases">
        <title>Evolutionary Origins and Diversification of the Mycorrhizal Mutualists.</title>
        <authorList>
            <consortium name="DOE Joint Genome Institute"/>
            <consortium name="Mycorrhizal Genomics Consortium"/>
            <person name="Kohler A."/>
            <person name="Kuo A."/>
            <person name="Nagy L.G."/>
            <person name="Floudas D."/>
            <person name="Copeland A."/>
            <person name="Barry K.W."/>
            <person name="Cichocki N."/>
            <person name="Veneault-Fourrey C."/>
            <person name="LaButti K."/>
            <person name="Lindquist E.A."/>
            <person name="Lipzen A."/>
            <person name="Lundell T."/>
            <person name="Morin E."/>
            <person name="Murat C."/>
            <person name="Riley R."/>
            <person name="Ohm R."/>
            <person name="Sun H."/>
            <person name="Tunlid A."/>
            <person name="Henrissat B."/>
            <person name="Grigoriev I.V."/>
            <person name="Hibbett D.S."/>
            <person name="Martin F."/>
        </authorList>
    </citation>
    <scope>NUCLEOTIDE SEQUENCE [LARGE SCALE GENOMIC DNA]</scope>
    <source>
        <strain evidence="3">F 1598</strain>
    </source>
</reference>
<name>A0A0C3FYA9_PILCF</name>
<dbReference type="HOGENOM" id="CLU_2655353_0_0_1"/>
<accession>A0A0C3FYA9</accession>
<organism evidence="2 3">
    <name type="scientific">Piloderma croceum (strain F 1598)</name>
    <dbReference type="NCBI Taxonomy" id="765440"/>
    <lineage>
        <taxon>Eukaryota</taxon>
        <taxon>Fungi</taxon>
        <taxon>Dikarya</taxon>
        <taxon>Basidiomycota</taxon>
        <taxon>Agaricomycotina</taxon>
        <taxon>Agaricomycetes</taxon>
        <taxon>Agaricomycetidae</taxon>
        <taxon>Atheliales</taxon>
        <taxon>Atheliaceae</taxon>
        <taxon>Piloderma</taxon>
    </lineage>
</organism>
<keyword evidence="1" id="KW-0812">Transmembrane</keyword>
<sequence>MLGHGQTNHSSYKASGVWIVIFLFTTGPPISLFRSFFSNVNDQASFSLVFARLTWSPIPLSFNLTTRRSFIQLLST</sequence>
<proteinExistence type="predicted"/>
<evidence type="ECO:0000256" key="1">
    <source>
        <dbReference type="SAM" id="Phobius"/>
    </source>
</evidence>